<evidence type="ECO:0000313" key="3">
    <source>
        <dbReference type="Proteomes" id="UP000741863"/>
    </source>
</evidence>
<protein>
    <recommendedName>
        <fullName evidence="4">Cytosolic protein</fullName>
    </recommendedName>
</protein>
<organism evidence="2 3">
    <name type="scientific">Geomicrobium sediminis</name>
    <dbReference type="NCBI Taxonomy" id="1347788"/>
    <lineage>
        <taxon>Bacteria</taxon>
        <taxon>Bacillati</taxon>
        <taxon>Bacillota</taxon>
        <taxon>Bacilli</taxon>
        <taxon>Bacillales</taxon>
        <taxon>Geomicrobium</taxon>
    </lineage>
</organism>
<comment type="caution">
    <text evidence="2">The sequence shown here is derived from an EMBL/GenBank/DDBJ whole genome shotgun (WGS) entry which is preliminary data.</text>
</comment>
<feature type="region of interest" description="Disordered" evidence="1">
    <location>
        <begin position="1"/>
        <end position="93"/>
    </location>
</feature>
<evidence type="ECO:0000313" key="2">
    <source>
        <dbReference type="EMBL" id="MBM7632002.1"/>
    </source>
</evidence>
<reference evidence="2 3" key="1">
    <citation type="submission" date="2021-01" db="EMBL/GenBank/DDBJ databases">
        <title>Genomic Encyclopedia of Type Strains, Phase IV (KMG-IV): sequencing the most valuable type-strain genomes for metagenomic binning, comparative biology and taxonomic classification.</title>
        <authorList>
            <person name="Goeker M."/>
        </authorList>
    </citation>
    <scope>NUCLEOTIDE SEQUENCE [LARGE SCALE GENOMIC DNA]</scope>
    <source>
        <strain evidence="2 3">DSM 25540</strain>
    </source>
</reference>
<proteinExistence type="predicted"/>
<evidence type="ECO:0000256" key="1">
    <source>
        <dbReference type="SAM" id="MobiDB-lite"/>
    </source>
</evidence>
<accession>A0ABS2P9B4</accession>
<keyword evidence="3" id="KW-1185">Reference proteome</keyword>
<sequence length="93" mass="10637">MDRDDRKVSPESNEFEDFQNVQSQEEDLIREDLPEGPYGSPIVEPPGKSEPWRKGQHVTSAFTYENRKLHAGNERQFPGSHPTHSEDKGEDAD</sequence>
<dbReference type="Proteomes" id="UP000741863">
    <property type="component" value="Unassembled WGS sequence"/>
</dbReference>
<dbReference type="RefSeq" id="WP_204696003.1">
    <property type="nucleotide sequence ID" value="NZ_JAFBEC010000002.1"/>
</dbReference>
<evidence type="ECO:0008006" key="4">
    <source>
        <dbReference type="Google" id="ProtNLM"/>
    </source>
</evidence>
<gene>
    <name evidence="2" type="ORF">JOD17_001094</name>
</gene>
<dbReference type="EMBL" id="JAFBEC010000002">
    <property type="protein sequence ID" value="MBM7632002.1"/>
    <property type="molecule type" value="Genomic_DNA"/>
</dbReference>
<name>A0ABS2P9B4_9BACL</name>